<reference evidence="4 5" key="1">
    <citation type="submission" date="2020-08" db="EMBL/GenBank/DDBJ databases">
        <title>Genomic Encyclopedia of Type Strains, Phase IV (KMG-IV): sequencing the most valuable type-strain genomes for metagenomic binning, comparative biology and taxonomic classification.</title>
        <authorList>
            <person name="Goeker M."/>
        </authorList>
    </citation>
    <scope>NUCLEOTIDE SEQUENCE [LARGE SCALE GENOMIC DNA]</scope>
    <source>
        <strain evidence="4 5">DSM 101064</strain>
    </source>
</reference>
<dbReference type="GO" id="GO:0120010">
    <property type="term" value="P:intermembrane phospholipid transfer"/>
    <property type="evidence" value="ECO:0007669"/>
    <property type="project" value="TreeGrafter"/>
</dbReference>
<evidence type="ECO:0000256" key="3">
    <source>
        <dbReference type="SAM" id="SignalP"/>
    </source>
</evidence>
<dbReference type="GO" id="GO:0016020">
    <property type="term" value="C:membrane"/>
    <property type="evidence" value="ECO:0007669"/>
    <property type="project" value="InterPro"/>
</dbReference>
<feature type="chain" id="PRO_5031122142" evidence="3">
    <location>
        <begin position="21"/>
        <end position="241"/>
    </location>
</feature>
<dbReference type="Pfam" id="PF04333">
    <property type="entry name" value="MlaA"/>
    <property type="match status" value="1"/>
</dbReference>
<keyword evidence="5" id="KW-1185">Reference proteome</keyword>
<keyword evidence="4" id="KW-0449">Lipoprotein</keyword>
<evidence type="ECO:0000256" key="1">
    <source>
        <dbReference type="ARBA" id="ARBA00010634"/>
    </source>
</evidence>
<dbReference type="InterPro" id="IPR007428">
    <property type="entry name" value="MlaA"/>
</dbReference>
<proteinExistence type="inferred from homology"/>
<dbReference type="PRINTS" id="PR01805">
    <property type="entry name" value="VACJLIPOPROT"/>
</dbReference>
<comment type="caution">
    <text evidence="4">The sequence shown here is derived from an EMBL/GenBank/DDBJ whole genome shotgun (WGS) entry which is preliminary data.</text>
</comment>
<sequence>MKIAFALCLTLASVAACSTAPDGATVHDPYETRNRSVHEFNKRLTGGLGSDEDRSGPRIPQDISARLIDFADNVAMPGVILNNTLQGDFVGATSNTMRFLINTVFGAFGVFDPADIMGLEEIDADFGQTLSVWGAPEGAYLELPLLGPSTERDFAGDIVDVLIDPLGLFVTDDQLVVASVGSIAGRIAKIDQVGDTIGDVLNESADSYAQARLIYLQNRRYELGIEAAEVADPYADLYGDQ</sequence>
<dbReference type="Proteomes" id="UP000535415">
    <property type="component" value="Unassembled WGS sequence"/>
</dbReference>
<dbReference type="PANTHER" id="PTHR30035:SF3">
    <property type="entry name" value="INTERMEMBRANE PHOSPHOLIPID TRANSPORT SYSTEM LIPOPROTEIN MLAA"/>
    <property type="match status" value="1"/>
</dbReference>
<dbReference type="PROSITE" id="PS51257">
    <property type="entry name" value="PROKAR_LIPOPROTEIN"/>
    <property type="match status" value="1"/>
</dbReference>
<organism evidence="4 5">
    <name type="scientific">Yoonia ponticola</name>
    <dbReference type="NCBI Taxonomy" id="1524255"/>
    <lineage>
        <taxon>Bacteria</taxon>
        <taxon>Pseudomonadati</taxon>
        <taxon>Pseudomonadota</taxon>
        <taxon>Alphaproteobacteria</taxon>
        <taxon>Rhodobacterales</taxon>
        <taxon>Paracoccaceae</taxon>
        <taxon>Yoonia</taxon>
    </lineage>
</organism>
<keyword evidence="2 3" id="KW-0732">Signal</keyword>
<feature type="signal peptide" evidence="3">
    <location>
        <begin position="1"/>
        <end position="20"/>
    </location>
</feature>
<evidence type="ECO:0000313" key="4">
    <source>
        <dbReference type="EMBL" id="MBB5723009.1"/>
    </source>
</evidence>
<comment type="similarity">
    <text evidence="1">Belongs to the MlaA family.</text>
</comment>
<dbReference type="RefSeq" id="WP_183529820.1">
    <property type="nucleotide sequence ID" value="NZ_JACIJM010000007.1"/>
</dbReference>
<dbReference type="PANTHER" id="PTHR30035">
    <property type="entry name" value="LIPOPROTEIN VACJ-RELATED"/>
    <property type="match status" value="1"/>
</dbReference>
<evidence type="ECO:0000313" key="5">
    <source>
        <dbReference type="Proteomes" id="UP000535415"/>
    </source>
</evidence>
<protein>
    <submittedName>
        <fullName evidence="4">Phospholipid-binding lipoprotein MlaA</fullName>
    </submittedName>
</protein>
<dbReference type="AlphaFoldDB" id="A0A7W9EYS6"/>
<gene>
    <name evidence="4" type="ORF">FHS72_002645</name>
</gene>
<name>A0A7W9EYS6_9RHOB</name>
<evidence type="ECO:0000256" key="2">
    <source>
        <dbReference type="ARBA" id="ARBA00022729"/>
    </source>
</evidence>
<accession>A0A7W9EYS6</accession>
<dbReference type="EMBL" id="JACIJM010000007">
    <property type="protein sequence ID" value="MBB5723009.1"/>
    <property type="molecule type" value="Genomic_DNA"/>
</dbReference>